<dbReference type="AlphaFoldDB" id="A0AAD2SKJ2"/>
<accession>A0AAD2SKJ2</accession>
<keyword evidence="1" id="KW-0732">Signal</keyword>
<comment type="caution">
    <text evidence="2">The sequence shown here is derived from an EMBL/GenBank/DDBJ whole genome shotgun (WGS) entry which is preliminary data.</text>
</comment>
<sequence>MKRLLILLSVILSTSVHAVTVLKCDVGITEGVIGTVDVKSVLTGEATVMDYPDHFAIKVLHINQETPPLEVHVITDINNVRRIVHRITIGDYVYTRANPDTGNHYAIQDIKNKIRYLITNCTEVKS</sequence>
<proteinExistence type="predicted"/>
<evidence type="ECO:0000313" key="3">
    <source>
        <dbReference type="EMBL" id="EMN4147565.1"/>
    </source>
</evidence>
<dbReference type="EMBL" id="ABBJDF010000043">
    <property type="protein sequence ID" value="EHT9941924.1"/>
    <property type="molecule type" value="Genomic_DNA"/>
</dbReference>
<dbReference type="RefSeq" id="WP_127791476.1">
    <property type="nucleotide sequence ID" value="NZ_CAKNEP010000020.1"/>
</dbReference>
<evidence type="ECO:0008006" key="4">
    <source>
        <dbReference type="Google" id="ProtNLM"/>
    </source>
</evidence>
<evidence type="ECO:0000256" key="1">
    <source>
        <dbReference type="SAM" id="SignalP"/>
    </source>
</evidence>
<evidence type="ECO:0000313" key="2">
    <source>
        <dbReference type="EMBL" id="EHT9941924.1"/>
    </source>
</evidence>
<feature type="signal peptide" evidence="1">
    <location>
        <begin position="1"/>
        <end position="18"/>
    </location>
</feature>
<gene>
    <name evidence="2" type="ORF">KY227_005093</name>
    <name evidence="3" type="ORF">PQQ21_004914</name>
</gene>
<feature type="chain" id="PRO_5043279826" description="DUF2541 family protein" evidence="1">
    <location>
        <begin position="19"/>
        <end position="126"/>
    </location>
</feature>
<dbReference type="EMBL" id="ABKLER030000032">
    <property type="protein sequence ID" value="EMN4147565.1"/>
    <property type="molecule type" value="Genomic_DNA"/>
</dbReference>
<name>A0AAD2SKJ2_CITFR</name>
<organism evidence="2">
    <name type="scientific">Citrobacter freundii</name>
    <dbReference type="NCBI Taxonomy" id="546"/>
    <lineage>
        <taxon>Bacteria</taxon>
        <taxon>Pseudomonadati</taxon>
        <taxon>Pseudomonadota</taxon>
        <taxon>Gammaproteobacteria</taxon>
        <taxon>Enterobacterales</taxon>
        <taxon>Enterobacteriaceae</taxon>
        <taxon>Citrobacter</taxon>
        <taxon>Citrobacter freundii complex</taxon>
    </lineage>
</organism>
<dbReference type="GeneID" id="87001958"/>
<reference evidence="2" key="1">
    <citation type="submission" date="2021-07" db="EMBL/GenBank/DDBJ databases">
        <authorList>
            <consortium name="Clinical and Environmental Microbiology Branch: Whole genome sequencing antimicrobial resistance pathogens in the healthcare setting"/>
        </authorList>
    </citation>
    <scope>NUCLEOTIDE SEQUENCE</scope>
    <source>
        <strain evidence="2">2021DK-00049</strain>
        <strain evidence="3">2023GN-00102</strain>
    </source>
</reference>
<protein>
    <recommendedName>
        <fullName evidence="4">DUF2541 family protein</fullName>
    </recommendedName>
</protein>